<evidence type="ECO:0000313" key="3">
    <source>
        <dbReference type="Proteomes" id="UP000254601"/>
    </source>
</evidence>
<dbReference type="AlphaFoldDB" id="A0A380MP02"/>
<dbReference type="EMBL" id="UHIC01000001">
    <property type="protein sequence ID" value="SUO97367.1"/>
    <property type="molecule type" value="Genomic_DNA"/>
</dbReference>
<gene>
    <name evidence="1" type="ORF">NCTC13337_00243</name>
    <name evidence="2" type="ORF">NCTC13337_02396</name>
</gene>
<dbReference type="Proteomes" id="UP000254601">
    <property type="component" value="Unassembled WGS sequence"/>
</dbReference>
<keyword evidence="3" id="KW-1185">Reference proteome</keyword>
<evidence type="ECO:0000313" key="2">
    <source>
        <dbReference type="EMBL" id="SUO97367.1"/>
    </source>
</evidence>
<evidence type="ECO:0000313" key="1">
    <source>
        <dbReference type="EMBL" id="SUO93461.1"/>
    </source>
</evidence>
<proteinExistence type="predicted"/>
<name>A0A380MP02_9GAMM</name>
<dbReference type="EMBL" id="UHIC01000001">
    <property type="protein sequence ID" value="SUO93461.1"/>
    <property type="molecule type" value="Genomic_DNA"/>
</dbReference>
<accession>A0A380MP02</accession>
<protein>
    <submittedName>
        <fullName evidence="1">Uncharacterized protein</fullName>
    </submittedName>
</protein>
<organism evidence="1 3">
    <name type="scientific">Suttonella ornithocola</name>
    <dbReference type="NCBI Taxonomy" id="279832"/>
    <lineage>
        <taxon>Bacteria</taxon>
        <taxon>Pseudomonadati</taxon>
        <taxon>Pseudomonadota</taxon>
        <taxon>Gammaproteobacteria</taxon>
        <taxon>Cardiobacteriales</taxon>
        <taxon>Cardiobacteriaceae</taxon>
        <taxon>Suttonella</taxon>
    </lineage>
</organism>
<sequence>MPDLIGLCLIQNPHISNLSLSSVVIETFWQQLSIFNSCLSWGY</sequence>
<reference evidence="1 3" key="1">
    <citation type="submission" date="2018-06" db="EMBL/GenBank/DDBJ databases">
        <authorList>
            <consortium name="Pathogen Informatics"/>
            <person name="Doyle S."/>
        </authorList>
    </citation>
    <scope>NUCLEOTIDE SEQUENCE [LARGE SCALE GENOMIC DNA]</scope>
    <source>
        <strain evidence="1 3">NCTC13337</strain>
    </source>
</reference>